<evidence type="ECO:0000313" key="1">
    <source>
        <dbReference type="EMBL" id="MCF4101553.1"/>
    </source>
</evidence>
<accession>A0ABS9EJA2</accession>
<evidence type="ECO:0000313" key="2">
    <source>
        <dbReference type="Proteomes" id="UP001179363"/>
    </source>
</evidence>
<gene>
    <name evidence="1" type="ORF">L1I30_07740</name>
</gene>
<name>A0ABS9EJA2_9FLAO</name>
<reference evidence="1" key="1">
    <citation type="submission" date="2022-01" db="EMBL/GenBank/DDBJ databases">
        <title>Gillisia lutea sp. nov., isolated from marine plastic residues from the Malvarosa beach (Valencia, Spain).</title>
        <authorList>
            <person name="Vidal-Verdu A."/>
            <person name="Molina-Menor E."/>
            <person name="Satari L."/>
            <person name="Pascual J."/>
            <person name="Pereto J."/>
            <person name="Porcar M."/>
        </authorList>
    </citation>
    <scope>NUCLEOTIDE SEQUENCE</scope>
    <source>
        <strain evidence="1">M10.2A</strain>
    </source>
</reference>
<comment type="caution">
    <text evidence="1">The sequence shown here is derived from an EMBL/GenBank/DDBJ whole genome shotgun (WGS) entry which is preliminary data.</text>
</comment>
<keyword evidence="2" id="KW-1185">Reference proteome</keyword>
<sequence>MSIQITIKIPNMLMEVFIFWKFTLAASNQNGKDTYLNLEQKKAAKK</sequence>
<proteinExistence type="predicted"/>
<protein>
    <submittedName>
        <fullName evidence="1">Uncharacterized protein</fullName>
    </submittedName>
</protein>
<dbReference type="Proteomes" id="UP001179363">
    <property type="component" value="Unassembled WGS sequence"/>
</dbReference>
<dbReference type="EMBL" id="JAKGTH010000008">
    <property type="protein sequence ID" value="MCF4101553.1"/>
    <property type="molecule type" value="Genomic_DNA"/>
</dbReference>
<organism evidence="1 2">
    <name type="scientific">Gillisia lutea</name>
    <dbReference type="NCBI Taxonomy" id="2909668"/>
    <lineage>
        <taxon>Bacteria</taxon>
        <taxon>Pseudomonadati</taxon>
        <taxon>Bacteroidota</taxon>
        <taxon>Flavobacteriia</taxon>
        <taxon>Flavobacteriales</taxon>
        <taxon>Flavobacteriaceae</taxon>
        <taxon>Gillisia</taxon>
    </lineage>
</organism>
<dbReference type="RefSeq" id="WP_236133706.1">
    <property type="nucleotide sequence ID" value="NZ_JAKGTH010000008.1"/>
</dbReference>